<sequence>MDELNIIKNQVTSTNQSTGSDDIFNELLKLLFENKDISTDGSTDNNFFIFPFASFQNFLLQDIKNFQEISQSVEFSPALKTTLFNLLKEGQIDIKDLNNFLQNLKTQNNKYDIQSFSGSFDTKSFLNTENPQIKELVNILNSQQTKNDQTTELFKLDIQPDNSNQNKSLLLNIVNESYSENQDIKPKFFNTDKVEKTLDNDRLSSQLNIFNNVQSKNSEINDVQQKFELPFTQLKEVSDIVFKALSGSQKTIIVQLEPPELGKILIKLSMDNAGVRADMKVDYPHVKEALTGLIPEIKSNLQSSGVKVSDFLLDLTKEHRGYSDSYNGQGQKRYRGNEKFIEYFA</sequence>
<accession>A0A9W6GFS2</accession>
<keyword evidence="3" id="KW-0969">Cilium</keyword>
<keyword evidence="1" id="KW-0175">Coiled coil</keyword>
<dbReference type="InterPro" id="IPR052563">
    <property type="entry name" value="FliK"/>
</dbReference>
<protein>
    <submittedName>
        <fullName evidence="3">Flagellar hook-length control protein</fullName>
    </submittedName>
</protein>
<evidence type="ECO:0000313" key="4">
    <source>
        <dbReference type="Proteomes" id="UP001144297"/>
    </source>
</evidence>
<feature type="domain" description="Flagellar hook-length control protein-like C-terminal" evidence="2">
    <location>
        <begin position="244"/>
        <end position="311"/>
    </location>
</feature>
<keyword evidence="3" id="KW-0282">Flagellum</keyword>
<feature type="coiled-coil region" evidence="1">
    <location>
        <begin position="87"/>
        <end position="114"/>
    </location>
</feature>
<gene>
    <name evidence="3" type="ORF">TISLANDTSLP1_21510</name>
</gene>
<proteinExistence type="predicted"/>
<dbReference type="Proteomes" id="UP001144297">
    <property type="component" value="Unassembled WGS sequence"/>
</dbReference>
<name>A0A9W6GFS2_9BACT</name>
<keyword evidence="3" id="KW-0966">Cell projection</keyword>
<evidence type="ECO:0000256" key="1">
    <source>
        <dbReference type="SAM" id="Coils"/>
    </source>
</evidence>
<dbReference type="CDD" id="cd17470">
    <property type="entry name" value="T3SS_Flik_C"/>
    <property type="match status" value="1"/>
</dbReference>
<dbReference type="EMBL" id="BSDX01000001">
    <property type="protein sequence ID" value="GLI54458.1"/>
    <property type="molecule type" value="Genomic_DNA"/>
</dbReference>
<dbReference type="AlphaFoldDB" id="A0A9W6GFS2"/>
<dbReference type="PANTHER" id="PTHR37533:SF2">
    <property type="entry name" value="FLAGELLAR HOOK-LENGTH CONTROL PROTEIN"/>
    <property type="match status" value="1"/>
</dbReference>
<evidence type="ECO:0000259" key="2">
    <source>
        <dbReference type="Pfam" id="PF02120"/>
    </source>
</evidence>
<dbReference type="PANTHER" id="PTHR37533">
    <property type="entry name" value="FLAGELLAR HOOK-LENGTH CONTROL PROTEIN"/>
    <property type="match status" value="1"/>
</dbReference>
<dbReference type="InterPro" id="IPR021136">
    <property type="entry name" value="Flagellar_hook_control-like_C"/>
</dbReference>
<evidence type="ECO:0000313" key="3">
    <source>
        <dbReference type="EMBL" id="GLI54458.1"/>
    </source>
</evidence>
<dbReference type="InterPro" id="IPR038610">
    <property type="entry name" value="FliK-like_C_sf"/>
</dbReference>
<dbReference type="Pfam" id="PF02120">
    <property type="entry name" value="Flg_hook"/>
    <property type="match status" value="1"/>
</dbReference>
<comment type="caution">
    <text evidence="3">The sequence shown here is derived from an EMBL/GenBank/DDBJ whole genome shotgun (WGS) entry which is preliminary data.</text>
</comment>
<dbReference type="Gene3D" id="3.30.750.140">
    <property type="match status" value="1"/>
</dbReference>
<keyword evidence="4" id="KW-1185">Reference proteome</keyword>
<reference evidence="3" key="1">
    <citation type="submission" date="2022-12" db="EMBL/GenBank/DDBJ databases">
        <title>Reference genome sequencing for broad-spectrum identification of bacterial and archaeal isolates by mass spectrometry.</title>
        <authorList>
            <person name="Sekiguchi Y."/>
            <person name="Tourlousse D.M."/>
        </authorList>
    </citation>
    <scope>NUCLEOTIDE SEQUENCE</scope>
    <source>
        <strain evidence="3">TSL-P1</strain>
    </source>
</reference>
<organism evidence="3 4">
    <name type="scientific">Thermodesulfovibrio yellowstonii</name>
    <dbReference type="NCBI Taxonomy" id="28262"/>
    <lineage>
        <taxon>Bacteria</taxon>
        <taxon>Pseudomonadati</taxon>
        <taxon>Nitrospirota</taxon>
        <taxon>Thermodesulfovibrionia</taxon>
        <taxon>Thermodesulfovibrionales</taxon>
        <taxon>Thermodesulfovibrionaceae</taxon>
        <taxon>Thermodesulfovibrio</taxon>
    </lineage>
</organism>